<keyword evidence="2" id="KW-1185">Reference proteome</keyword>
<dbReference type="KEGG" id="niy:FQ775_05885"/>
<dbReference type="Gene3D" id="3.30.70.1060">
    <property type="entry name" value="Dimeric alpha+beta barrel"/>
    <property type="match status" value="1"/>
</dbReference>
<evidence type="ECO:0000313" key="2">
    <source>
        <dbReference type="Proteomes" id="UP000321389"/>
    </source>
</evidence>
<evidence type="ECO:0008006" key="3">
    <source>
        <dbReference type="Google" id="ProtNLM"/>
    </source>
</evidence>
<dbReference type="Proteomes" id="UP000321389">
    <property type="component" value="Chromosome"/>
</dbReference>
<reference evidence="1" key="1">
    <citation type="submission" date="2020-04" db="EMBL/GenBank/DDBJ databases">
        <title>Nitratireductor sp. nov. isolated from mangrove soil.</title>
        <authorList>
            <person name="Ye Y."/>
        </authorList>
    </citation>
    <scope>NUCLEOTIDE SEQUENCE</scope>
    <source>
        <strain evidence="1">SY7</strain>
    </source>
</reference>
<dbReference type="SUPFAM" id="SSF54909">
    <property type="entry name" value="Dimeric alpha+beta barrel"/>
    <property type="match status" value="1"/>
</dbReference>
<dbReference type="InterPro" id="IPR011008">
    <property type="entry name" value="Dimeric_a/b-barrel"/>
</dbReference>
<dbReference type="OrthoDB" id="5117987at2"/>
<dbReference type="EMBL" id="CP042301">
    <property type="protein sequence ID" value="QDY99941.1"/>
    <property type="molecule type" value="Genomic_DNA"/>
</dbReference>
<evidence type="ECO:0000313" key="1">
    <source>
        <dbReference type="EMBL" id="QDY99941.1"/>
    </source>
</evidence>
<protein>
    <recommendedName>
        <fullName evidence="3">YCII-related domain-containing protein</fullName>
    </recommendedName>
</protein>
<gene>
    <name evidence="1" type="ORF">FQ775_05885</name>
</gene>
<sequence length="104" mass="10694">MPKFLYVYHGGSVPESEEEGKKVMQAWMDWMGSLGDAIIDGGNPVGMSKTVVPGGKVEANGGANPASGYSLINAADMDDALAKAKGCPILDAGGSVEVAETMDM</sequence>
<dbReference type="RefSeq" id="WP_146298595.1">
    <property type="nucleotide sequence ID" value="NZ_CP042301.2"/>
</dbReference>
<dbReference type="AlphaFoldDB" id="A0A5B8KWK9"/>
<organism evidence="1 2">
    <name type="scientific">Nitratireductor mangrovi</name>
    <dbReference type="NCBI Taxonomy" id="2599600"/>
    <lineage>
        <taxon>Bacteria</taxon>
        <taxon>Pseudomonadati</taxon>
        <taxon>Pseudomonadota</taxon>
        <taxon>Alphaproteobacteria</taxon>
        <taxon>Hyphomicrobiales</taxon>
        <taxon>Phyllobacteriaceae</taxon>
        <taxon>Nitratireductor</taxon>
    </lineage>
</organism>
<name>A0A5B8KWK9_9HYPH</name>
<accession>A0A5B8KWK9</accession>
<proteinExistence type="predicted"/>